<keyword evidence="4" id="KW-1185">Reference proteome</keyword>
<protein>
    <recommendedName>
        <fullName evidence="5">IST1-like protein</fullName>
    </recommendedName>
</protein>
<comment type="caution">
    <text evidence="3">The sequence shown here is derived from an EMBL/GenBank/DDBJ whole genome shotgun (WGS) entry which is preliminary data.</text>
</comment>
<feature type="region of interest" description="Disordered" evidence="2">
    <location>
        <begin position="621"/>
        <end position="657"/>
    </location>
</feature>
<name>A0AAV8PQB5_ENSVE</name>
<dbReference type="Proteomes" id="UP001222027">
    <property type="component" value="Unassembled WGS sequence"/>
</dbReference>
<dbReference type="Gene3D" id="1.20.1260.60">
    <property type="entry name" value="Vacuolar protein sorting-associated protein Ist1"/>
    <property type="match status" value="1"/>
</dbReference>
<evidence type="ECO:0000256" key="2">
    <source>
        <dbReference type="SAM" id="MobiDB-lite"/>
    </source>
</evidence>
<feature type="region of interest" description="Disordered" evidence="2">
    <location>
        <begin position="364"/>
        <end position="383"/>
    </location>
</feature>
<dbReference type="EMBL" id="JAQQAF010000009">
    <property type="protein sequence ID" value="KAJ8459013.1"/>
    <property type="molecule type" value="Genomic_DNA"/>
</dbReference>
<feature type="compositionally biased region" description="Basic and acidic residues" evidence="2">
    <location>
        <begin position="441"/>
        <end position="463"/>
    </location>
</feature>
<reference evidence="3 4" key="1">
    <citation type="submission" date="2022-12" db="EMBL/GenBank/DDBJ databases">
        <title>Chromosome-scale assembly of the Ensete ventricosum genome.</title>
        <authorList>
            <person name="Dussert Y."/>
            <person name="Stocks J."/>
            <person name="Wendawek A."/>
            <person name="Woldeyes F."/>
            <person name="Nichols R.A."/>
            <person name="Borrell J.S."/>
        </authorList>
    </citation>
    <scope>NUCLEOTIDE SEQUENCE [LARGE SCALE GENOMIC DNA]</scope>
    <source>
        <strain evidence="4">cv. Maze</strain>
        <tissue evidence="3">Seeds</tissue>
    </source>
</reference>
<evidence type="ECO:0000313" key="3">
    <source>
        <dbReference type="EMBL" id="KAJ8459013.1"/>
    </source>
</evidence>
<dbReference type="InterPro" id="IPR005061">
    <property type="entry name" value="Ist1"/>
</dbReference>
<feature type="region of interest" description="Disordered" evidence="2">
    <location>
        <begin position="179"/>
        <end position="200"/>
    </location>
</feature>
<feature type="compositionally biased region" description="Basic and acidic residues" evidence="2">
    <location>
        <begin position="286"/>
        <end position="299"/>
    </location>
</feature>
<dbReference type="PANTHER" id="PTHR12161:SF14">
    <property type="entry name" value="REGULATOR OF VPS4 ACTIVITY IN THE MVB PATHWAY PROTEIN"/>
    <property type="match status" value="1"/>
</dbReference>
<dbReference type="GO" id="GO:0015031">
    <property type="term" value="P:protein transport"/>
    <property type="evidence" value="ECO:0007669"/>
    <property type="project" value="InterPro"/>
</dbReference>
<dbReference type="AlphaFoldDB" id="A0AAV8PQB5"/>
<sequence>MFGGLLGAKFSNKCKHAVKCIKARMGPIRNRKQASVRILRKDVANLIAAGHEAKAFEKIDLLIVDMNRISCYDMIEQFCEYILSQLPSLQKQRDCPPEAMEAISTLIFAAARFSDLPELCNLRHAFTERYASQMESCVDAEFVEKFLKKSFPEEKKLQLMQNIADELSVRWDSKTFGHQSHNAMAHGSTQPKDVAPSHTENYGASPAQAMVQEAIRPKGKYGSNPIGVVQRQQVAMELDNIQVISAMNSGQSHDPVEKTQKVVVSRDRVDTEPYQTKNAAPSYVRPRRDHDGIDKDDLSQGRAKKVQNELDPSTEKQEVGSVKSWNVKPGSMDLPNTKSNGDEYHAEEKRRHGLVPPYTKVNGIKNGNRVEERSGNVPPEYDSLQRHEERLHPTGIEKRSVRPATNNGRTAYVIPPYVKPRFNDVDTDADKTDGNTGTSLDKSDGAEDAGHRNDQVVHDEKPRPISVRRKFQKPPVTETNGSTIDVEKPTSHTAGGQRRYKSTPSTNTNADNYVEEKTTIRGPKPAIDDEMDNSIDYGKLLPRASDGRRRHGGRHIAAVSDEEEMVMDNLLLRYSRKGAAKEPSKERTRARTTRMNHVDPDGVEYPGNDKIHPVLREKVPPPERILSQPMEPVTPAKVKEPARVTSMQPSGGRVHPKLPEYDYFAARLTDL</sequence>
<gene>
    <name evidence="3" type="ORF">OPV22_031939</name>
</gene>
<dbReference type="FunFam" id="1.20.1260.60:FF:000002">
    <property type="entry name" value="Vacuolar protein sorting-associated protein IST1"/>
    <property type="match status" value="1"/>
</dbReference>
<evidence type="ECO:0000313" key="4">
    <source>
        <dbReference type="Proteomes" id="UP001222027"/>
    </source>
</evidence>
<dbReference type="Pfam" id="PF03398">
    <property type="entry name" value="Ist1"/>
    <property type="match status" value="1"/>
</dbReference>
<evidence type="ECO:0008006" key="5">
    <source>
        <dbReference type="Google" id="ProtNLM"/>
    </source>
</evidence>
<accession>A0AAV8PQB5</accession>
<feature type="region of interest" description="Disordered" evidence="2">
    <location>
        <begin position="420"/>
        <end position="510"/>
    </location>
</feature>
<dbReference type="PANTHER" id="PTHR12161">
    <property type="entry name" value="IST1 FAMILY MEMBER"/>
    <property type="match status" value="1"/>
</dbReference>
<feature type="compositionally biased region" description="Basic and acidic residues" evidence="2">
    <location>
        <begin position="421"/>
        <end position="433"/>
    </location>
</feature>
<feature type="region of interest" description="Disordered" evidence="2">
    <location>
        <begin position="265"/>
        <end position="342"/>
    </location>
</feature>
<comment type="similarity">
    <text evidence="1">Belongs to the IST1 family.</text>
</comment>
<proteinExistence type="inferred from homology"/>
<organism evidence="3 4">
    <name type="scientific">Ensete ventricosum</name>
    <name type="common">Abyssinian banana</name>
    <name type="synonym">Musa ensete</name>
    <dbReference type="NCBI Taxonomy" id="4639"/>
    <lineage>
        <taxon>Eukaryota</taxon>
        <taxon>Viridiplantae</taxon>
        <taxon>Streptophyta</taxon>
        <taxon>Embryophyta</taxon>
        <taxon>Tracheophyta</taxon>
        <taxon>Spermatophyta</taxon>
        <taxon>Magnoliopsida</taxon>
        <taxon>Liliopsida</taxon>
        <taxon>Zingiberales</taxon>
        <taxon>Musaceae</taxon>
        <taxon>Ensete</taxon>
    </lineage>
</organism>
<feature type="compositionally biased region" description="Polar residues" evidence="2">
    <location>
        <begin position="179"/>
        <end position="191"/>
    </location>
</feature>
<evidence type="ECO:0000256" key="1">
    <source>
        <dbReference type="ARBA" id="ARBA00005536"/>
    </source>
</evidence>
<dbReference type="InterPro" id="IPR042277">
    <property type="entry name" value="IST1-like"/>
</dbReference>